<name>A0A1F6PC75_9BACT</name>
<keyword evidence="1" id="KW-0963">Cytoplasm</keyword>
<dbReference type="PANTHER" id="PTHR30135:SF3">
    <property type="entry name" value="GLUCONEOGENESIS FACTOR-RELATED"/>
    <property type="match status" value="1"/>
</dbReference>
<dbReference type="InterPro" id="IPR038136">
    <property type="entry name" value="CofD-like_dom_sf"/>
</dbReference>
<dbReference type="PANTHER" id="PTHR30135">
    <property type="entry name" value="UNCHARACTERIZED PROTEIN YVCK-RELATED"/>
    <property type="match status" value="1"/>
</dbReference>
<dbReference type="Pfam" id="PF01933">
    <property type="entry name" value="CofD"/>
    <property type="match status" value="1"/>
</dbReference>
<dbReference type="CDD" id="cd07187">
    <property type="entry name" value="YvcK_like"/>
    <property type="match status" value="1"/>
</dbReference>
<gene>
    <name evidence="2" type="ORF">A2538_02485</name>
</gene>
<accession>A0A1F6PC75</accession>
<dbReference type="NCBIfam" id="TIGR01826">
    <property type="entry name" value="CofD_related"/>
    <property type="match status" value="1"/>
</dbReference>
<dbReference type="Gene3D" id="3.40.50.10680">
    <property type="entry name" value="CofD-like domains"/>
    <property type="match status" value="1"/>
</dbReference>
<dbReference type="STRING" id="1798709.A2538_02485"/>
<dbReference type="InterPro" id="IPR010119">
    <property type="entry name" value="Gluconeogen_factor"/>
</dbReference>
<dbReference type="SUPFAM" id="SSF142338">
    <property type="entry name" value="CofD-like"/>
    <property type="match status" value="1"/>
</dbReference>
<dbReference type="AlphaFoldDB" id="A0A1F6PC75"/>
<reference evidence="2 3" key="1">
    <citation type="journal article" date="2016" name="Nat. Commun.">
        <title>Thousands of microbial genomes shed light on interconnected biogeochemical processes in an aquifer system.</title>
        <authorList>
            <person name="Anantharaman K."/>
            <person name="Brown C.T."/>
            <person name="Hug L.A."/>
            <person name="Sharon I."/>
            <person name="Castelle C.J."/>
            <person name="Probst A.J."/>
            <person name="Thomas B.C."/>
            <person name="Singh A."/>
            <person name="Wilkins M.J."/>
            <person name="Karaoz U."/>
            <person name="Brodie E.L."/>
            <person name="Williams K.H."/>
            <person name="Hubbard S.S."/>
            <person name="Banfield J.F."/>
        </authorList>
    </citation>
    <scope>NUCLEOTIDE SEQUENCE [LARGE SCALE GENOMIC DNA]</scope>
</reference>
<dbReference type="EMBL" id="MFRE01000022">
    <property type="protein sequence ID" value="OGH93728.1"/>
    <property type="molecule type" value="Genomic_DNA"/>
</dbReference>
<dbReference type="Proteomes" id="UP000178254">
    <property type="component" value="Unassembled WGS sequence"/>
</dbReference>
<protein>
    <recommendedName>
        <fullName evidence="4">Gluconeogenesis factor</fullName>
    </recommendedName>
</protein>
<organism evidence="2 3">
    <name type="scientific">Candidatus Magasanikbacteria bacterium RIFOXYD2_FULL_41_14</name>
    <dbReference type="NCBI Taxonomy" id="1798709"/>
    <lineage>
        <taxon>Bacteria</taxon>
        <taxon>Candidatus Magasanikiibacteriota</taxon>
    </lineage>
</organism>
<sequence>MTKGKTRSKQIRSGRKIKVVVVGGGNGSAIVLQALKKFADSLEITAVIGTADSGGSSGELRREFGLIPSGDILRAILALSPTDYKILRKIFYEVRFSVGGKLNKHNLGNLFLTLGGQYSKNIVKTINALSESVGALGKVIPATLKPADLAVELENGLIIRGEANIDVPKYNRNWKINKALPTRVRVNPTAVSALSNADYIIFGPGSLYTSVIAPLTISGIYQSVKKSRARLIGLITNYNHIFGETGPTNLSGTIAALENNLPRPLDVIVFNSHQPDVREKKFARQKTWYLLERDDKNLTPYRSRLKFYDCGYKKFPGLDFAKLGKYLKKIIN</sequence>
<evidence type="ECO:0000313" key="2">
    <source>
        <dbReference type="EMBL" id="OGH93728.1"/>
    </source>
</evidence>
<evidence type="ECO:0008006" key="4">
    <source>
        <dbReference type="Google" id="ProtNLM"/>
    </source>
</evidence>
<dbReference type="InterPro" id="IPR002882">
    <property type="entry name" value="CofD"/>
</dbReference>
<dbReference type="GO" id="GO:0043743">
    <property type="term" value="F:LPPG:FO 2-phospho-L-lactate transferase activity"/>
    <property type="evidence" value="ECO:0007669"/>
    <property type="project" value="InterPro"/>
</dbReference>
<evidence type="ECO:0000256" key="1">
    <source>
        <dbReference type="ARBA" id="ARBA00022490"/>
    </source>
</evidence>
<comment type="caution">
    <text evidence="2">The sequence shown here is derived from an EMBL/GenBank/DDBJ whole genome shotgun (WGS) entry which is preliminary data.</text>
</comment>
<evidence type="ECO:0000313" key="3">
    <source>
        <dbReference type="Proteomes" id="UP000178254"/>
    </source>
</evidence>
<proteinExistence type="predicted"/>